<evidence type="ECO:0000256" key="5">
    <source>
        <dbReference type="SAM" id="SignalP"/>
    </source>
</evidence>
<dbReference type="Gene3D" id="1.20.5.170">
    <property type="match status" value="1"/>
</dbReference>
<dbReference type="EMBL" id="CM029043">
    <property type="protein sequence ID" value="KAG2614249.1"/>
    <property type="molecule type" value="Genomic_DNA"/>
</dbReference>
<comment type="caution">
    <text evidence="7">The sequence shown here is derived from an EMBL/GenBank/DDBJ whole genome shotgun (WGS) entry which is preliminary data.</text>
</comment>
<reference evidence="7" key="1">
    <citation type="submission" date="2020-05" db="EMBL/GenBank/DDBJ databases">
        <title>WGS assembly of Panicum virgatum.</title>
        <authorList>
            <person name="Lovell J.T."/>
            <person name="Jenkins J."/>
            <person name="Shu S."/>
            <person name="Juenger T.E."/>
            <person name="Schmutz J."/>
        </authorList>
    </citation>
    <scope>NUCLEOTIDE SEQUENCE</scope>
    <source>
        <strain evidence="7">AP13</strain>
    </source>
</reference>
<feature type="domain" description="BZIP" evidence="6">
    <location>
        <begin position="103"/>
        <end position="172"/>
    </location>
</feature>
<evidence type="ECO:0000313" key="8">
    <source>
        <dbReference type="Proteomes" id="UP000823388"/>
    </source>
</evidence>
<accession>A0A8T0U209</accession>
<proteinExistence type="predicted"/>
<feature type="chain" id="PRO_5035722953" description="BZIP domain-containing protein" evidence="5">
    <location>
        <begin position="19"/>
        <end position="280"/>
    </location>
</feature>
<feature type="signal peptide" evidence="5">
    <location>
        <begin position="1"/>
        <end position="18"/>
    </location>
</feature>
<feature type="compositionally biased region" description="Basic residues" evidence="4">
    <location>
        <begin position="110"/>
        <end position="131"/>
    </location>
</feature>
<feature type="coiled-coil region" evidence="3">
    <location>
        <begin position="132"/>
        <end position="162"/>
    </location>
</feature>
<feature type="region of interest" description="Disordered" evidence="4">
    <location>
        <begin position="95"/>
        <end position="132"/>
    </location>
</feature>
<dbReference type="Pfam" id="PF07716">
    <property type="entry name" value="bZIP_2"/>
    <property type="match status" value="1"/>
</dbReference>
<dbReference type="CDD" id="cd14686">
    <property type="entry name" value="bZIP"/>
    <property type="match status" value="1"/>
</dbReference>
<organism evidence="7 8">
    <name type="scientific">Panicum virgatum</name>
    <name type="common">Blackwell switchgrass</name>
    <dbReference type="NCBI Taxonomy" id="38727"/>
    <lineage>
        <taxon>Eukaryota</taxon>
        <taxon>Viridiplantae</taxon>
        <taxon>Streptophyta</taxon>
        <taxon>Embryophyta</taxon>
        <taxon>Tracheophyta</taxon>
        <taxon>Spermatophyta</taxon>
        <taxon>Magnoliopsida</taxon>
        <taxon>Liliopsida</taxon>
        <taxon>Poales</taxon>
        <taxon>Poaceae</taxon>
        <taxon>PACMAD clade</taxon>
        <taxon>Panicoideae</taxon>
        <taxon>Panicodae</taxon>
        <taxon>Paniceae</taxon>
        <taxon>Panicinae</taxon>
        <taxon>Panicum</taxon>
        <taxon>Panicum sect. Hiantes</taxon>
    </lineage>
</organism>
<evidence type="ECO:0000256" key="4">
    <source>
        <dbReference type="SAM" id="MobiDB-lite"/>
    </source>
</evidence>
<keyword evidence="1" id="KW-0805">Transcription regulation</keyword>
<evidence type="ECO:0000313" key="7">
    <source>
        <dbReference type="EMBL" id="KAG2614249.1"/>
    </source>
</evidence>
<sequence length="280" mass="30377">MSESWAIMTLASTRLLVAMMDDGDLDFSNPDTFLCPAIGNDPPTSCSMDSYFDDILKDTEHHACTHTHTCNPPVHDHSHTHTCVHVHTKIVAASPDAAETAESPSENNTTKKRPSGNRAAVRKYREKKKAHTASLEDEVVHLRALNQQLMKKLQNHAALEAEVARLRCLLVDIRGRIEGEIGAFPYQRPAKNIGLVSSVDQGSFLGGAQVTNSCDFRCNDQMYCNPGMQEAMSAQVLGQGACDIANIQCMGSAKSGYTKLPVCGGVDPVPTGCLPNVEKK</sequence>
<dbReference type="InterPro" id="IPR004827">
    <property type="entry name" value="bZIP"/>
</dbReference>
<gene>
    <name evidence="7" type="ORF">PVAP13_4KG377803</name>
</gene>
<evidence type="ECO:0000256" key="3">
    <source>
        <dbReference type="SAM" id="Coils"/>
    </source>
</evidence>
<evidence type="ECO:0000256" key="1">
    <source>
        <dbReference type="ARBA" id="ARBA00023015"/>
    </source>
</evidence>
<keyword evidence="3" id="KW-0175">Coiled coil</keyword>
<dbReference type="GO" id="GO:0006351">
    <property type="term" value="P:DNA-templated transcription"/>
    <property type="evidence" value="ECO:0007669"/>
    <property type="project" value="InterPro"/>
</dbReference>
<dbReference type="PANTHER" id="PTHR23334:SF49">
    <property type="entry name" value="BASIC LEUCINE ZIPPER 23"/>
    <property type="match status" value="1"/>
</dbReference>
<dbReference type="SUPFAM" id="SSF57959">
    <property type="entry name" value="Leucine zipper domain"/>
    <property type="match status" value="1"/>
</dbReference>
<evidence type="ECO:0000256" key="2">
    <source>
        <dbReference type="ARBA" id="ARBA00023163"/>
    </source>
</evidence>
<dbReference type="Proteomes" id="UP000823388">
    <property type="component" value="Chromosome 4K"/>
</dbReference>
<evidence type="ECO:0000259" key="6">
    <source>
        <dbReference type="SMART" id="SM00338"/>
    </source>
</evidence>
<dbReference type="InterPro" id="IPR031106">
    <property type="entry name" value="C/EBP"/>
</dbReference>
<dbReference type="GO" id="GO:0000981">
    <property type="term" value="F:DNA-binding transcription factor activity, RNA polymerase II-specific"/>
    <property type="evidence" value="ECO:0007669"/>
    <property type="project" value="TreeGrafter"/>
</dbReference>
<dbReference type="SMART" id="SM00338">
    <property type="entry name" value="BRLZ"/>
    <property type="match status" value="1"/>
</dbReference>
<dbReference type="InterPro" id="IPR046347">
    <property type="entry name" value="bZIP_sf"/>
</dbReference>
<keyword evidence="2" id="KW-0804">Transcription</keyword>
<dbReference type="OrthoDB" id="1905076at2759"/>
<dbReference type="GO" id="GO:0000978">
    <property type="term" value="F:RNA polymerase II cis-regulatory region sequence-specific DNA binding"/>
    <property type="evidence" value="ECO:0007669"/>
    <property type="project" value="TreeGrafter"/>
</dbReference>
<protein>
    <recommendedName>
        <fullName evidence="6">BZIP domain-containing protein</fullName>
    </recommendedName>
</protein>
<keyword evidence="5" id="KW-0732">Signal</keyword>
<dbReference type="AlphaFoldDB" id="A0A8T0U209"/>
<keyword evidence="8" id="KW-1185">Reference proteome</keyword>
<name>A0A8T0U209_PANVG</name>
<dbReference type="PANTHER" id="PTHR23334">
    <property type="entry name" value="CCAAT/ENHANCER BINDING PROTEIN"/>
    <property type="match status" value="1"/>
</dbReference>